<evidence type="ECO:0000313" key="2">
    <source>
        <dbReference type="Proteomes" id="UP001054837"/>
    </source>
</evidence>
<dbReference type="AlphaFoldDB" id="A0AAV4TQC3"/>
<dbReference type="EMBL" id="BPLQ01010085">
    <property type="protein sequence ID" value="GIY48259.1"/>
    <property type="molecule type" value="Genomic_DNA"/>
</dbReference>
<sequence>MKCTICQGKQCKGRQWPHFGANFAAKARREHRRAVQMDAAADLRRESRRNCPWAVETSAKSGKRKCPVCRVAASPQPEVRSFHRTPLRRKLIIWADESGC</sequence>
<organism evidence="1 2">
    <name type="scientific">Caerostris darwini</name>
    <dbReference type="NCBI Taxonomy" id="1538125"/>
    <lineage>
        <taxon>Eukaryota</taxon>
        <taxon>Metazoa</taxon>
        <taxon>Ecdysozoa</taxon>
        <taxon>Arthropoda</taxon>
        <taxon>Chelicerata</taxon>
        <taxon>Arachnida</taxon>
        <taxon>Araneae</taxon>
        <taxon>Araneomorphae</taxon>
        <taxon>Entelegynae</taxon>
        <taxon>Araneoidea</taxon>
        <taxon>Araneidae</taxon>
        <taxon>Caerostris</taxon>
    </lineage>
</organism>
<proteinExistence type="predicted"/>
<reference evidence="1 2" key="1">
    <citation type="submission" date="2021-06" db="EMBL/GenBank/DDBJ databases">
        <title>Caerostris darwini draft genome.</title>
        <authorList>
            <person name="Kono N."/>
            <person name="Arakawa K."/>
        </authorList>
    </citation>
    <scope>NUCLEOTIDE SEQUENCE [LARGE SCALE GENOMIC DNA]</scope>
</reference>
<accession>A0AAV4TQC3</accession>
<gene>
    <name evidence="1" type="ORF">CDAR_172171</name>
</gene>
<protein>
    <submittedName>
        <fullName evidence="1">Uncharacterized protein</fullName>
    </submittedName>
</protein>
<evidence type="ECO:0000313" key="1">
    <source>
        <dbReference type="EMBL" id="GIY48259.1"/>
    </source>
</evidence>
<name>A0AAV4TQC3_9ARAC</name>
<dbReference type="Proteomes" id="UP001054837">
    <property type="component" value="Unassembled WGS sequence"/>
</dbReference>
<keyword evidence="2" id="KW-1185">Reference proteome</keyword>
<comment type="caution">
    <text evidence="1">The sequence shown here is derived from an EMBL/GenBank/DDBJ whole genome shotgun (WGS) entry which is preliminary data.</text>
</comment>